<feature type="transmembrane region" description="Helical" evidence="7">
    <location>
        <begin position="145"/>
        <end position="169"/>
    </location>
</feature>
<dbReference type="Pfam" id="PF07690">
    <property type="entry name" value="MFS_1"/>
    <property type="match status" value="1"/>
</dbReference>
<dbReference type="AlphaFoldDB" id="A0A0W0WHU1"/>
<protein>
    <submittedName>
        <fullName evidence="9">2-acylglycerophosphoethanolamine acyltransferase</fullName>
    </submittedName>
</protein>
<feature type="transmembrane region" description="Helical" evidence="7">
    <location>
        <begin position="401"/>
        <end position="423"/>
    </location>
</feature>
<evidence type="ECO:0000256" key="5">
    <source>
        <dbReference type="ARBA" id="ARBA00022989"/>
    </source>
</evidence>
<dbReference type="GO" id="GO:0016746">
    <property type="term" value="F:acyltransferase activity"/>
    <property type="evidence" value="ECO:0007669"/>
    <property type="project" value="UniProtKB-KW"/>
</dbReference>
<dbReference type="InterPro" id="IPR011701">
    <property type="entry name" value="MFS"/>
</dbReference>
<evidence type="ECO:0000313" key="9">
    <source>
        <dbReference type="EMBL" id="KTD31916.1"/>
    </source>
</evidence>
<reference evidence="9 10" key="1">
    <citation type="submission" date="2015-11" db="EMBL/GenBank/DDBJ databases">
        <title>Genomic analysis of 38 Legionella species identifies large and diverse effector repertoires.</title>
        <authorList>
            <person name="Burstein D."/>
            <person name="Amaro F."/>
            <person name="Zusman T."/>
            <person name="Lifshitz Z."/>
            <person name="Cohen O."/>
            <person name="Gilbert J.A."/>
            <person name="Pupko T."/>
            <person name="Shuman H.A."/>
            <person name="Segal G."/>
        </authorList>
    </citation>
    <scope>NUCLEOTIDE SEQUENCE [LARGE SCALE GENOMIC DNA]</scope>
    <source>
        <strain evidence="9 10">PX-1-G2-E2</strain>
    </source>
</reference>
<dbReference type="RefSeq" id="WP_058450946.1">
    <property type="nucleotide sequence ID" value="NZ_CAAAIB010000022.1"/>
</dbReference>
<dbReference type="EMBL" id="LNYL01000002">
    <property type="protein sequence ID" value="KTD31916.1"/>
    <property type="molecule type" value="Genomic_DNA"/>
</dbReference>
<keyword evidence="4 7" id="KW-0812">Transmembrane</keyword>
<evidence type="ECO:0000256" key="3">
    <source>
        <dbReference type="ARBA" id="ARBA00022475"/>
    </source>
</evidence>
<keyword evidence="2" id="KW-0813">Transport</keyword>
<dbReference type="Gene3D" id="1.20.1250.20">
    <property type="entry name" value="MFS general substrate transporter like domains"/>
    <property type="match status" value="1"/>
</dbReference>
<evidence type="ECO:0000256" key="4">
    <source>
        <dbReference type="ARBA" id="ARBA00022692"/>
    </source>
</evidence>
<dbReference type="CDD" id="cd06173">
    <property type="entry name" value="MFS_MefA_like"/>
    <property type="match status" value="1"/>
</dbReference>
<evidence type="ECO:0000256" key="7">
    <source>
        <dbReference type="SAM" id="Phobius"/>
    </source>
</evidence>
<keyword evidence="10" id="KW-1185">Reference proteome</keyword>
<feature type="transmembrane region" description="Helical" evidence="7">
    <location>
        <begin position="175"/>
        <end position="198"/>
    </location>
</feature>
<feature type="transmembrane region" description="Helical" evidence="7">
    <location>
        <begin position="295"/>
        <end position="313"/>
    </location>
</feature>
<feature type="transmembrane region" description="Helical" evidence="7">
    <location>
        <begin position="87"/>
        <end position="104"/>
    </location>
</feature>
<dbReference type="GO" id="GO:0022857">
    <property type="term" value="F:transmembrane transporter activity"/>
    <property type="evidence" value="ECO:0007669"/>
    <property type="project" value="InterPro"/>
</dbReference>
<dbReference type="PANTHER" id="PTHR43266:SF2">
    <property type="entry name" value="MAJOR FACILITATOR SUPERFAMILY (MFS) PROFILE DOMAIN-CONTAINING PROTEIN"/>
    <property type="match status" value="1"/>
</dbReference>
<evidence type="ECO:0000259" key="8">
    <source>
        <dbReference type="PROSITE" id="PS50850"/>
    </source>
</evidence>
<dbReference type="PANTHER" id="PTHR43266">
    <property type="entry name" value="MACROLIDE-EFFLUX PROTEIN"/>
    <property type="match status" value="1"/>
</dbReference>
<accession>A0A0W0WHU1</accession>
<feature type="transmembrane region" description="Helical" evidence="7">
    <location>
        <begin position="374"/>
        <end position="395"/>
    </location>
</feature>
<feature type="transmembrane region" description="Helical" evidence="7">
    <location>
        <begin position="342"/>
        <end position="362"/>
    </location>
</feature>
<evidence type="ECO:0000256" key="6">
    <source>
        <dbReference type="ARBA" id="ARBA00023136"/>
    </source>
</evidence>
<feature type="transmembrane region" description="Helical" evidence="7">
    <location>
        <begin position="52"/>
        <end position="75"/>
    </location>
</feature>
<dbReference type="SUPFAM" id="SSF103473">
    <property type="entry name" value="MFS general substrate transporter"/>
    <property type="match status" value="1"/>
</dbReference>
<comment type="subcellular location">
    <subcellularLocation>
        <location evidence="1">Cell membrane</location>
        <topology evidence="1">Multi-pass membrane protein</topology>
    </subcellularLocation>
</comment>
<dbReference type="GO" id="GO:0005886">
    <property type="term" value="C:plasma membrane"/>
    <property type="evidence" value="ECO:0007669"/>
    <property type="project" value="UniProtKB-SubCell"/>
</dbReference>
<keyword evidence="6 7" id="KW-0472">Membrane</keyword>
<feature type="domain" description="Major facilitator superfamily (MFS) profile" evidence="8">
    <location>
        <begin position="13"/>
        <end position="427"/>
    </location>
</feature>
<dbReference type="InterPro" id="IPR020846">
    <property type="entry name" value="MFS_dom"/>
</dbReference>
<name>A0A0W0WHU1_9GAMM</name>
<keyword evidence="5 7" id="KW-1133">Transmembrane helix</keyword>
<proteinExistence type="predicted"/>
<dbReference type="STRING" id="466.Lmac_0106"/>
<evidence type="ECO:0000256" key="1">
    <source>
        <dbReference type="ARBA" id="ARBA00004651"/>
    </source>
</evidence>
<feature type="transmembrane region" description="Helical" evidence="7">
    <location>
        <begin position="229"/>
        <end position="247"/>
    </location>
</feature>
<dbReference type="Proteomes" id="UP000054908">
    <property type="component" value="Unassembled WGS sequence"/>
</dbReference>
<dbReference type="PATRIC" id="fig|466.6.peg.109"/>
<keyword evidence="3" id="KW-1003">Cell membrane</keyword>
<comment type="caution">
    <text evidence="9">The sequence shown here is derived from an EMBL/GenBank/DDBJ whole genome shotgun (WGS) entry which is preliminary data.</text>
</comment>
<evidence type="ECO:0000256" key="2">
    <source>
        <dbReference type="ARBA" id="ARBA00022448"/>
    </source>
</evidence>
<dbReference type="PROSITE" id="PS50850">
    <property type="entry name" value="MFS"/>
    <property type="match status" value="1"/>
</dbReference>
<gene>
    <name evidence="9" type="ORF">Lmac_0106</name>
</gene>
<dbReference type="InterPro" id="IPR036259">
    <property type="entry name" value="MFS_trans_sf"/>
</dbReference>
<dbReference type="OrthoDB" id="9803968at2"/>
<keyword evidence="9" id="KW-0808">Transferase</keyword>
<feature type="transmembrane region" description="Helical" evidence="7">
    <location>
        <begin position="267"/>
        <end position="288"/>
    </location>
</feature>
<organism evidence="9 10">
    <name type="scientific">Legionella maceachernii</name>
    <dbReference type="NCBI Taxonomy" id="466"/>
    <lineage>
        <taxon>Bacteria</taxon>
        <taxon>Pseudomonadati</taxon>
        <taxon>Pseudomonadota</taxon>
        <taxon>Gammaproteobacteria</taxon>
        <taxon>Legionellales</taxon>
        <taxon>Legionellaceae</taxon>
        <taxon>Legionella</taxon>
    </lineage>
</organism>
<evidence type="ECO:0000313" key="10">
    <source>
        <dbReference type="Proteomes" id="UP000054908"/>
    </source>
</evidence>
<keyword evidence="9" id="KW-0012">Acyltransferase</keyword>
<sequence>MGNLATYLLNKKTFLPLFLTQFFSALNDNAFKLSMLTLISYHLSTSQNQSEYYQALAGALFTLPFFLFSATAGQLADKYDKALMTKLIKAFEVLLMCLGSFALYTGNIYTLLFCLAGMGIHSTFFGPIKYAILPDHLPREQLLRATGLIEASTFLAILLGTSLGALAIGTTVKHVGYAILIVNLIAILGLTASCYIPAAPSMTKGLKIDWRIGRATLKMVRDTLKNHRLLPAILAISWFWLIGAVMLTKLPDYTHYVLWADTSVFAVFLSLFSIGIALGALSIGYFLAGKITLRYVPIAMLMLSLFVIDLYLASPKITEEMPLQTFAQFFIKPACLRITVDFFLFSFCAGLFVVPLYTYLQVSSDEGTRARTIAANNIINALFMVFGSIMVMILLRLNIGIALVFLILAILNAVAAFALWLLLTTQARMQARSI</sequence>